<dbReference type="EMBL" id="CAJOBA010003724">
    <property type="protein sequence ID" value="CAF3690836.1"/>
    <property type="molecule type" value="Genomic_DNA"/>
</dbReference>
<dbReference type="OrthoDB" id="10058181at2759"/>
<dbReference type="AlphaFoldDB" id="A0A814UIZ1"/>
<evidence type="ECO:0000313" key="2">
    <source>
        <dbReference type="EMBL" id="CAF0911896.1"/>
    </source>
</evidence>
<evidence type="ECO:0000313" key="4">
    <source>
        <dbReference type="EMBL" id="CAF3690836.1"/>
    </source>
</evidence>
<dbReference type="EMBL" id="CAJOBC010007653">
    <property type="protein sequence ID" value="CAF3938966.1"/>
    <property type="molecule type" value="Genomic_DNA"/>
</dbReference>
<keyword evidence="6" id="KW-1185">Reference proteome</keyword>
<dbReference type="PANTHER" id="PTHR28037:SF1">
    <property type="entry name" value="ALCOHOL O-ACETYLTRANSFERASE 1-RELATED"/>
    <property type="match status" value="1"/>
</dbReference>
<dbReference type="PANTHER" id="PTHR28037">
    <property type="entry name" value="ALCOHOL O-ACETYLTRANSFERASE 1-RELATED"/>
    <property type="match status" value="1"/>
</dbReference>
<dbReference type="InterPro" id="IPR052058">
    <property type="entry name" value="Alcohol_O-acetyltransferase"/>
</dbReference>
<gene>
    <name evidence="3" type="ORF">GPM918_LOCUS22394</name>
    <name evidence="2" type="ORF">OVA965_LOCUS10165</name>
    <name evidence="5" type="ORF">SRO942_LOCUS22389</name>
    <name evidence="4" type="ORF">TMI583_LOCUS10161</name>
</gene>
<dbReference type="InterPro" id="IPR023213">
    <property type="entry name" value="CAT-like_dom_sf"/>
</dbReference>
<dbReference type="Proteomes" id="UP000682733">
    <property type="component" value="Unassembled WGS sequence"/>
</dbReference>
<accession>A0A814UIZ1</accession>
<dbReference type="InterPro" id="IPR001242">
    <property type="entry name" value="Condensation_dom"/>
</dbReference>
<protein>
    <recommendedName>
        <fullName evidence="1">Condensation domain-containing protein</fullName>
    </recommendedName>
</protein>
<dbReference type="Proteomes" id="UP000681722">
    <property type="component" value="Unassembled WGS sequence"/>
</dbReference>
<dbReference type="GO" id="GO:0003824">
    <property type="term" value="F:catalytic activity"/>
    <property type="evidence" value="ECO:0007669"/>
    <property type="project" value="InterPro"/>
</dbReference>
<comment type="caution">
    <text evidence="3">The sequence shown here is derived from an EMBL/GenBank/DDBJ whole genome shotgun (WGS) entry which is preliminary data.</text>
</comment>
<dbReference type="SUPFAM" id="SSF52777">
    <property type="entry name" value="CoA-dependent acyltransferases"/>
    <property type="match status" value="1"/>
</dbReference>
<evidence type="ECO:0000259" key="1">
    <source>
        <dbReference type="Pfam" id="PF00668"/>
    </source>
</evidence>
<dbReference type="Proteomes" id="UP000677228">
    <property type="component" value="Unassembled WGS sequence"/>
</dbReference>
<dbReference type="EMBL" id="CAJNOK010003723">
    <property type="protein sequence ID" value="CAF0911896.1"/>
    <property type="molecule type" value="Genomic_DNA"/>
</dbReference>
<evidence type="ECO:0000313" key="6">
    <source>
        <dbReference type="Proteomes" id="UP000663829"/>
    </source>
</evidence>
<evidence type="ECO:0000313" key="5">
    <source>
        <dbReference type="EMBL" id="CAF3938966.1"/>
    </source>
</evidence>
<reference evidence="3" key="1">
    <citation type="submission" date="2021-02" db="EMBL/GenBank/DDBJ databases">
        <authorList>
            <person name="Nowell W R."/>
        </authorList>
    </citation>
    <scope>NUCLEOTIDE SEQUENCE</scope>
</reference>
<evidence type="ECO:0000313" key="3">
    <source>
        <dbReference type="EMBL" id="CAF1175066.1"/>
    </source>
</evidence>
<name>A0A814UIZ1_9BILA</name>
<dbReference type="Pfam" id="PF00668">
    <property type="entry name" value="Condensation"/>
    <property type="match status" value="1"/>
</dbReference>
<dbReference type="Gene3D" id="3.30.559.10">
    <property type="entry name" value="Chloramphenicol acetyltransferase-like domain"/>
    <property type="match status" value="1"/>
</dbReference>
<organism evidence="3 6">
    <name type="scientific">Didymodactylos carnosus</name>
    <dbReference type="NCBI Taxonomy" id="1234261"/>
    <lineage>
        <taxon>Eukaryota</taxon>
        <taxon>Metazoa</taxon>
        <taxon>Spiralia</taxon>
        <taxon>Gnathifera</taxon>
        <taxon>Rotifera</taxon>
        <taxon>Eurotatoria</taxon>
        <taxon>Bdelloidea</taxon>
        <taxon>Philodinida</taxon>
        <taxon>Philodinidae</taxon>
        <taxon>Didymodactylos</taxon>
    </lineage>
</organism>
<sequence>MFNTKQLDRPLGWLEALTVDANLLVVGVCELEFSSTITGGFDKQRLQSALHRCIDCHHSLRMNTTPAKPYHFQYVTQPYSTPSYIEFEGGSTDDDDEWQQIVNREMNEGFEMGSEVTSLFKLVVLHNQTNPTRQFLLMKYHHSIADGISGMIILHTLLSFYFDSGDPDNGLTRLADNETLAFPQVTEEVEKQTEQMRTEVLTYKRQWTPTIPYEVVGNTIRNSALYFNGTQENMDKLMDRCHEEKVTLGSVLLASTYFAIAELVKEKWLSTPSATFSNFKFDVDVNLRHRYPAAADTPPLSRYESVGLHVGMMNLNDITVSLQTQFWQLCHVIHQQLTQNLVEGKHLTYLRANRLCSTDILMEEQVQRNHGRSSDLNVSNIGKYPFQQEYDDGHIKLKHYYCAGSGWCPFNGTNVLLVCSMKSLDYTLVYETGTKNEEIAKHWFQKMTSLTEAAAETDAEDLTFERWTKDGDAK</sequence>
<feature type="domain" description="Condensation" evidence="1">
    <location>
        <begin position="33"/>
        <end position="264"/>
    </location>
</feature>
<dbReference type="Proteomes" id="UP000663829">
    <property type="component" value="Unassembled WGS sequence"/>
</dbReference>
<dbReference type="Gene3D" id="3.30.559.30">
    <property type="entry name" value="Nonribosomal peptide synthetase, condensation domain"/>
    <property type="match status" value="1"/>
</dbReference>
<dbReference type="EMBL" id="CAJNOQ010007654">
    <property type="protein sequence ID" value="CAF1175066.1"/>
    <property type="molecule type" value="Genomic_DNA"/>
</dbReference>
<proteinExistence type="predicted"/>